<evidence type="ECO:0000313" key="2">
    <source>
        <dbReference type="Proteomes" id="UP001154282"/>
    </source>
</evidence>
<comment type="caution">
    <text evidence="1">The sequence shown here is derived from an EMBL/GenBank/DDBJ whole genome shotgun (WGS) entry which is preliminary data.</text>
</comment>
<dbReference type="EMBL" id="CAMGYJ010000003">
    <property type="protein sequence ID" value="CAI0389282.1"/>
    <property type="molecule type" value="Genomic_DNA"/>
</dbReference>
<organism evidence="1 2">
    <name type="scientific">Linum tenue</name>
    <dbReference type="NCBI Taxonomy" id="586396"/>
    <lineage>
        <taxon>Eukaryota</taxon>
        <taxon>Viridiplantae</taxon>
        <taxon>Streptophyta</taxon>
        <taxon>Embryophyta</taxon>
        <taxon>Tracheophyta</taxon>
        <taxon>Spermatophyta</taxon>
        <taxon>Magnoliopsida</taxon>
        <taxon>eudicotyledons</taxon>
        <taxon>Gunneridae</taxon>
        <taxon>Pentapetalae</taxon>
        <taxon>rosids</taxon>
        <taxon>fabids</taxon>
        <taxon>Malpighiales</taxon>
        <taxon>Linaceae</taxon>
        <taxon>Linum</taxon>
    </lineage>
</organism>
<accession>A0AAV0HVH4</accession>
<proteinExistence type="predicted"/>
<protein>
    <submittedName>
        <fullName evidence="1">Uncharacterized protein</fullName>
    </submittedName>
</protein>
<dbReference type="AlphaFoldDB" id="A0AAV0HVH4"/>
<sequence length="132" mass="15477">MFNDALLSKWPWKFAAERGSWWRELVNYKYLNQVSCWQTRRTRGGFSMSVWANINKEYDQFWKFVVIDPGHGTQVSFWHDCWIPGTVLVASLLLSLTQKFYFPTLRESMMEKELNSGSMAVSVMPFGVALYT</sequence>
<gene>
    <name evidence="1" type="ORF">LITE_LOCUS6171</name>
</gene>
<dbReference type="Proteomes" id="UP001154282">
    <property type="component" value="Unassembled WGS sequence"/>
</dbReference>
<evidence type="ECO:0000313" key="1">
    <source>
        <dbReference type="EMBL" id="CAI0389282.1"/>
    </source>
</evidence>
<reference evidence="1" key="1">
    <citation type="submission" date="2022-08" db="EMBL/GenBank/DDBJ databases">
        <authorList>
            <person name="Gutierrez-Valencia J."/>
        </authorList>
    </citation>
    <scope>NUCLEOTIDE SEQUENCE</scope>
</reference>
<name>A0AAV0HVH4_9ROSI</name>
<keyword evidence="2" id="KW-1185">Reference proteome</keyword>